<evidence type="ECO:0000256" key="6">
    <source>
        <dbReference type="ARBA" id="ARBA00023136"/>
    </source>
</evidence>
<dbReference type="Gene3D" id="1.10.3720.10">
    <property type="entry name" value="MetI-like"/>
    <property type="match status" value="1"/>
</dbReference>
<evidence type="ECO:0000313" key="9">
    <source>
        <dbReference type="EMBL" id="GKX27663.1"/>
    </source>
</evidence>
<sequence>MRKFIKDGKLPYIILSIMALLFALPLLWVIFASFDVNATQAFKIPTDWTIGNYINVLQDKLNQQAFGVGLLISAIEAVLVVLIAGLAAYPLSRYELRYKKMFMYTILLMTSLPITAVMVPVYKLFLSMNLYDSIFGVIIFMTASALPFAIWLMKNFMDSVPIELEEAAWVDGANVLTSIRLVIAPLMLPGVLVVMMVAFTTAWGNFLVPYILLNTVSKYPVSVKLYQFFGQNGLVVYGELAAYSVIYATPAVILYILSQKYMSQGFIMSGAAKG</sequence>
<comment type="subcellular location">
    <subcellularLocation>
        <location evidence="1 7">Cell membrane</location>
        <topology evidence="1 7">Multi-pass membrane protein</topology>
    </subcellularLocation>
</comment>
<evidence type="ECO:0000256" key="2">
    <source>
        <dbReference type="ARBA" id="ARBA00022448"/>
    </source>
</evidence>
<dbReference type="PROSITE" id="PS50928">
    <property type="entry name" value="ABC_TM1"/>
    <property type="match status" value="1"/>
</dbReference>
<dbReference type="GO" id="GO:0055085">
    <property type="term" value="P:transmembrane transport"/>
    <property type="evidence" value="ECO:0007669"/>
    <property type="project" value="InterPro"/>
</dbReference>
<reference evidence="9" key="1">
    <citation type="submission" date="2022-06" db="EMBL/GenBank/DDBJ databases">
        <title>Vallitalea longa sp. nov., an anaerobic bacterium isolated from marine sediment.</title>
        <authorList>
            <person name="Hirano S."/>
            <person name="Terahara T."/>
            <person name="Mori K."/>
            <person name="Hamada M."/>
            <person name="Matsumoto R."/>
            <person name="Kobayashi T."/>
        </authorList>
    </citation>
    <scope>NUCLEOTIDE SEQUENCE</scope>
    <source>
        <strain evidence="9">SH18-1</strain>
    </source>
</reference>
<proteinExistence type="inferred from homology"/>
<feature type="transmembrane region" description="Helical" evidence="7">
    <location>
        <begin position="65"/>
        <end position="89"/>
    </location>
</feature>
<dbReference type="RefSeq" id="WP_281811175.1">
    <property type="nucleotide sequence ID" value="NZ_BRLB01000001.1"/>
</dbReference>
<evidence type="ECO:0000313" key="10">
    <source>
        <dbReference type="Proteomes" id="UP001144256"/>
    </source>
</evidence>
<evidence type="ECO:0000256" key="1">
    <source>
        <dbReference type="ARBA" id="ARBA00004651"/>
    </source>
</evidence>
<evidence type="ECO:0000256" key="7">
    <source>
        <dbReference type="RuleBase" id="RU363032"/>
    </source>
</evidence>
<feature type="transmembrane region" description="Helical" evidence="7">
    <location>
        <begin position="233"/>
        <end position="257"/>
    </location>
</feature>
<dbReference type="SUPFAM" id="SSF161098">
    <property type="entry name" value="MetI-like"/>
    <property type="match status" value="1"/>
</dbReference>
<dbReference type="InterPro" id="IPR050901">
    <property type="entry name" value="BP-dep_ABC_trans_perm"/>
</dbReference>
<feature type="transmembrane region" description="Helical" evidence="7">
    <location>
        <begin position="134"/>
        <end position="153"/>
    </location>
</feature>
<dbReference type="AlphaFoldDB" id="A0A9W6DDU0"/>
<dbReference type="Pfam" id="PF00528">
    <property type="entry name" value="BPD_transp_1"/>
    <property type="match status" value="1"/>
</dbReference>
<comment type="similarity">
    <text evidence="7">Belongs to the binding-protein-dependent transport system permease family.</text>
</comment>
<keyword evidence="6 7" id="KW-0472">Membrane</keyword>
<feature type="domain" description="ABC transmembrane type-1" evidence="8">
    <location>
        <begin position="66"/>
        <end position="258"/>
    </location>
</feature>
<dbReference type="InterPro" id="IPR000515">
    <property type="entry name" value="MetI-like"/>
</dbReference>
<dbReference type="InterPro" id="IPR035906">
    <property type="entry name" value="MetI-like_sf"/>
</dbReference>
<accession>A0A9W6DDU0</accession>
<evidence type="ECO:0000256" key="4">
    <source>
        <dbReference type="ARBA" id="ARBA00022692"/>
    </source>
</evidence>
<gene>
    <name evidence="9" type="ORF">SH1V18_01430</name>
</gene>
<feature type="transmembrane region" description="Helical" evidence="7">
    <location>
        <begin position="12"/>
        <end position="34"/>
    </location>
</feature>
<keyword evidence="2 7" id="KW-0813">Transport</keyword>
<feature type="transmembrane region" description="Helical" evidence="7">
    <location>
        <begin position="101"/>
        <end position="122"/>
    </location>
</feature>
<evidence type="ECO:0000256" key="5">
    <source>
        <dbReference type="ARBA" id="ARBA00022989"/>
    </source>
</evidence>
<name>A0A9W6DDU0_9FIRM</name>
<feature type="transmembrane region" description="Helical" evidence="7">
    <location>
        <begin position="186"/>
        <end position="213"/>
    </location>
</feature>
<protein>
    <submittedName>
        <fullName evidence="9">Sugar ABC transporter permease</fullName>
    </submittedName>
</protein>
<dbReference type="PANTHER" id="PTHR32243">
    <property type="entry name" value="MALTOSE TRANSPORT SYSTEM PERMEASE-RELATED"/>
    <property type="match status" value="1"/>
</dbReference>
<dbReference type="PANTHER" id="PTHR32243:SF18">
    <property type="entry name" value="INNER MEMBRANE ABC TRANSPORTER PERMEASE PROTEIN YCJP"/>
    <property type="match status" value="1"/>
</dbReference>
<keyword evidence="5 7" id="KW-1133">Transmembrane helix</keyword>
<dbReference type="EMBL" id="BRLB01000001">
    <property type="protein sequence ID" value="GKX27663.1"/>
    <property type="molecule type" value="Genomic_DNA"/>
</dbReference>
<dbReference type="GO" id="GO:0005886">
    <property type="term" value="C:plasma membrane"/>
    <property type="evidence" value="ECO:0007669"/>
    <property type="project" value="UniProtKB-SubCell"/>
</dbReference>
<dbReference type="CDD" id="cd06261">
    <property type="entry name" value="TM_PBP2"/>
    <property type="match status" value="1"/>
</dbReference>
<evidence type="ECO:0000256" key="3">
    <source>
        <dbReference type="ARBA" id="ARBA00022475"/>
    </source>
</evidence>
<keyword evidence="3" id="KW-1003">Cell membrane</keyword>
<keyword evidence="10" id="KW-1185">Reference proteome</keyword>
<organism evidence="9 10">
    <name type="scientific">Vallitalea longa</name>
    <dbReference type="NCBI Taxonomy" id="2936439"/>
    <lineage>
        <taxon>Bacteria</taxon>
        <taxon>Bacillati</taxon>
        <taxon>Bacillota</taxon>
        <taxon>Clostridia</taxon>
        <taxon>Lachnospirales</taxon>
        <taxon>Vallitaleaceae</taxon>
        <taxon>Vallitalea</taxon>
    </lineage>
</organism>
<keyword evidence="4 7" id="KW-0812">Transmembrane</keyword>
<dbReference type="Proteomes" id="UP001144256">
    <property type="component" value="Unassembled WGS sequence"/>
</dbReference>
<evidence type="ECO:0000259" key="8">
    <source>
        <dbReference type="PROSITE" id="PS50928"/>
    </source>
</evidence>
<comment type="caution">
    <text evidence="9">The sequence shown here is derived from an EMBL/GenBank/DDBJ whole genome shotgun (WGS) entry which is preliminary data.</text>
</comment>